<dbReference type="PANTHER" id="PTHR47926">
    <property type="entry name" value="PENTATRICOPEPTIDE REPEAT-CONTAINING PROTEIN"/>
    <property type="match status" value="1"/>
</dbReference>
<evidence type="ECO:0000256" key="4">
    <source>
        <dbReference type="PROSITE-ProRule" id="PRU00708"/>
    </source>
</evidence>
<name>A0A2U1PZ62_ARTAN</name>
<dbReference type="Proteomes" id="UP000245207">
    <property type="component" value="Unassembled WGS sequence"/>
</dbReference>
<evidence type="ECO:0000313" key="8">
    <source>
        <dbReference type="Proteomes" id="UP000245207"/>
    </source>
</evidence>
<dbReference type="Gene3D" id="1.25.40.10">
    <property type="entry name" value="Tetratricopeptide repeat domain"/>
    <property type="match status" value="2"/>
</dbReference>
<dbReference type="FunFam" id="1.25.40.10:FF:000031">
    <property type="entry name" value="Pentatricopeptide repeat-containing protein mitochondrial"/>
    <property type="match status" value="1"/>
</dbReference>
<comment type="similarity">
    <text evidence="1">Belongs to the PPR family. PCMP-H subfamily.</text>
</comment>
<evidence type="ECO:0000256" key="3">
    <source>
        <dbReference type="PROSITE-ProRule" id="PRU00285"/>
    </source>
</evidence>
<dbReference type="SUPFAM" id="SSF49764">
    <property type="entry name" value="HSP20-like chaperones"/>
    <property type="match status" value="1"/>
</dbReference>
<dbReference type="Gene3D" id="2.60.40.790">
    <property type="match status" value="1"/>
</dbReference>
<evidence type="ECO:0000313" key="7">
    <source>
        <dbReference type="EMBL" id="PWA91060.1"/>
    </source>
</evidence>
<comment type="similarity">
    <text evidence="3 5">Belongs to the small heat shock protein (HSP20) family.</text>
</comment>
<feature type="domain" description="SHSP" evidence="6">
    <location>
        <begin position="76"/>
        <end position="186"/>
    </location>
</feature>
<comment type="caution">
    <text evidence="7">The sequence shown here is derived from an EMBL/GenBank/DDBJ whole genome shotgun (WGS) entry which is preliminary data.</text>
</comment>
<dbReference type="Pfam" id="PF20431">
    <property type="entry name" value="E_motif"/>
    <property type="match status" value="1"/>
</dbReference>
<dbReference type="InterPro" id="IPR032867">
    <property type="entry name" value="DYW_dom"/>
</dbReference>
<dbReference type="AlphaFoldDB" id="A0A2U1PZ62"/>
<dbReference type="SUPFAM" id="SSF48452">
    <property type="entry name" value="TPR-like"/>
    <property type="match status" value="1"/>
</dbReference>
<dbReference type="InterPro" id="IPR002885">
    <property type="entry name" value="PPR_rpt"/>
</dbReference>
<dbReference type="PANTHER" id="PTHR47926:SF492">
    <property type="entry name" value="DYW DOMAIN-CONTAINING PROTEIN"/>
    <property type="match status" value="1"/>
</dbReference>
<dbReference type="PROSITE" id="PS51375">
    <property type="entry name" value="PPR"/>
    <property type="match status" value="2"/>
</dbReference>
<dbReference type="EMBL" id="PKPP01000577">
    <property type="protein sequence ID" value="PWA91060.1"/>
    <property type="molecule type" value="Genomic_DNA"/>
</dbReference>
<organism evidence="7 8">
    <name type="scientific">Artemisia annua</name>
    <name type="common">Sweet wormwood</name>
    <dbReference type="NCBI Taxonomy" id="35608"/>
    <lineage>
        <taxon>Eukaryota</taxon>
        <taxon>Viridiplantae</taxon>
        <taxon>Streptophyta</taxon>
        <taxon>Embryophyta</taxon>
        <taxon>Tracheophyta</taxon>
        <taxon>Spermatophyta</taxon>
        <taxon>Magnoliopsida</taxon>
        <taxon>eudicotyledons</taxon>
        <taxon>Gunneridae</taxon>
        <taxon>Pentapetalae</taxon>
        <taxon>asterids</taxon>
        <taxon>campanulids</taxon>
        <taxon>Asterales</taxon>
        <taxon>Asteraceae</taxon>
        <taxon>Asteroideae</taxon>
        <taxon>Anthemideae</taxon>
        <taxon>Artemisiinae</taxon>
        <taxon>Artemisia</taxon>
    </lineage>
</organism>
<protein>
    <submittedName>
        <fullName evidence="7">Pentatricopeptide repeat-containing protein</fullName>
    </submittedName>
</protein>
<reference evidence="7 8" key="1">
    <citation type="journal article" date="2018" name="Mol. Plant">
        <title>The genome of Artemisia annua provides insight into the evolution of Asteraceae family and artemisinin biosynthesis.</title>
        <authorList>
            <person name="Shen Q."/>
            <person name="Zhang L."/>
            <person name="Liao Z."/>
            <person name="Wang S."/>
            <person name="Yan T."/>
            <person name="Shi P."/>
            <person name="Liu M."/>
            <person name="Fu X."/>
            <person name="Pan Q."/>
            <person name="Wang Y."/>
            <person name="Lv Z."/>
            <person name="Lu X."/>
            <person name="Zhang F."/>
            <person name="Jiang W."/>
            <person name="Ma Y."/>
            <person name="Chen M."/>
            <person name="Hao X."/>
            <person name="Li L."/>
            <person name="Tang Y."/>
            <person name="Lv G."/>
            <person name="Zhou Y."/>
            <person name="Sun X."/>
            <person name="Brodelius P.E."/>
            <person name="Rose J.K.C."/>
            <person name="Tang K."/>
        </authorList>
    </citation>
    <scope>NUCLEOTIDE SEQUENCE [LARGE SCALE GENOMIC DNA]</scope>
    <source>
        <strain evidence="8">cv. Huhao1</strain>
        <tissue evidence="7">Leaf</tissue>
    </source>
</reference>
<dbReference type="Pfam" id="PF14432">
    <property type="entry name" value="DYW_deaminase"/>
    <property type="match status" value="1"/>
</dbReference>
<evidence type="ECO:0000256" key="5">
    <source>
        <dbReference type="RuleBase" id="RU003616"/>
    </source>
</evidence>
<evidence type="ECO:0000259" key="6">
    <source>
        <dbReference type="PROSITE" id="PS01031"/>
    </source>
</evidence>
<dbReference type="Pfam" id="PF01535">
    <property type="entry name" value="PPR"/>
    <property type="match status" value="4"/>
</dbReference>
<evidence type="ECO:0000256" key="2">
    <source>
        <dbReference type="ARBA" id="ARBA00022737"/>
    </source>
</evidence>
<dbReference type="GO" id="GO:0009451">
    <property type="term" value="P:RNA modification"/>
    <property type="evidence" value="ECO:0007669"/>
    <property type="project" value="InterPro"/>
</dbReference>
<feature type="repeat" description="PPR" evidence="4">
    <location>
        <begin position="447"/>
        <end position="481"/>
    </location>
</feature>
<dbReference type="InterPro" id="IPR046848">
    <property type="entry name" value="E_motif"/>
</dbReference>
<dbReference type="NCBIfam" id="TIGR00756">
    <property type="entry name" value="PPR"/>
    <property type="match status" value="2"/>
</dbReference>
<dbReference type="Pfam" id="PF00011">
    <property type="entry name" value="HSP20"/>
    <property type="match status" value="1"/>
</dbReference>
<evidence type="ECO:0000256" key="1">
    <source>
        <dbReference type="ARBA" id="ARBA00006643"/>
    </source>
</evidence>
<dbReference type="GO" id="GO:0003723">
    <property type="term" value="F:RNA binding"/>
    <property type="evidence" value="ECO:0007669"/>
    <property type="project" value="InterPro"/>
</dbReference>
<dbReference type="CDD" id="cd00298">
    <property type="entry name" value="ACD_sHsps_p23-like"/>
    <property type="match status" value="1"/>
</dbReference>
<dbReference type="InterPro" id="IPR002068">
    <property type="entry name" value="A-crystallin/Hsp20_dom"/>
</dbReference>
<dbReference type="PROSITE" id="PS01031">
    <property type="entry name" value="SHSP"/>
    <property type="match status" value="1"/>
</dbReference>
<keyword evidence="2" id="KW-0677">Repeat</keyword>
<dbReference type="Pfam" id="PF13041">
    <property type="entry name" value="PPR_2"/>
    <property type="match status" value="1"/>
</dbReference>
<dbReference type="FunFam" id="1.25.40.10:FF:000366">
    <property type="entry name" value="Pentatricopeptide (PPR) repeat-containing protein"/>
    <property type="match status" value="1"/>
</dbReference>
<dbReference type="InterPro" id="IPR046960">
    <property type="entry name" value="PPR_At4g14850-like_plant"/>
</dbReference>
<dbReference type="InterPro" id="IPR011990">
    <property type="entry name" value="TPR-like_helical_dom_sf"/>
</dbReference>
<dbReference type="OrthoDB" id="185373at2759"/>
<feature type="repeat" description="PPR" evidence="4">
    <location>
        <begin position="361"/>
        <end position="395"/>
    </location>
</feature>
<sequence length="707" mass="80568">MGSLRKLIGSNRWIIPLYYSKTNNPSTRSLIRSFSTKDAKPPQFQDDRRERFFVYPQFMLNKCYDRQLERRNQTDSSNAKVILPTRLKENAEQLCLYIEMPRVLEEDVKVSVEHKSIVVKGQLDEKLEATKGFRKYICWFDSEFIDLYKFSDIKVEMTRNSGELKLTIPKLNQEEKLEATKGFRKYICWFDSEFIDLYKFSDIKVEMTRNSGELKLTIPKLNQEEVSAFDVKGAFGSLFWVGITKRRNKNLVWDNVGPNRLSYAFALKAVSALEEWCLGKEIHSGVLKLGSISDEFVLVCLVEMYTKVGLVEIGEWEKGVELFEGMGVRYGSTWSCLINGLMGAGEVGRAVEVWWRVEEKDVVTWTTMIHGFSQNGEYEKGLAIFFEMLEEGVMPNDQNIVCVLLACAKAGALETGKGITAALVDMYAKCGSIENASSVFDMAEEKDLRTWSVMIWGCAIYGYLDKAIQYFNKMKSSGIKPDGVVFLAIIIACSHIGNIDQGLHFFDKMKHDYSIEPTMKHYAVMVDLYGRAGRLNAALRFINNMSIEPDFVIWGALFSACRAHKNIQMAEYASGKLLELEPKHPGGYVFLSNVYAGVGRWQDVENIRTKMKNKGVDKDPGWSYIEMKSQVTSFVAGDHVHDRSDEIHLKLDEVTKSAREHGYMPETEWVLHNIEEEEKEDALGSHSEKLALAFALISCTDSEVSRL</sequence>
<proteinExistence type="inferred from homology"/>
<gene>
    <name evidence="7" type="ORF">CTI12_AA094580</name>
</gene>
<dbReference type="InterPro" id="IPR008978">
    <property type="entry name" value="HSP20-like_chaperone"/>
</dbReference>
<dbReference type="GO" id="GO:0008270">
    <property type="term" value="F:zinc ion binding"/>
    <property type="evidence" value="ECO:0007669"/>
    <property type="project" value="InterPro"/>
</dbReference>
<accession>A0A2U1PZ62</accession>
<keyword evidence="8" id="KW-1185">Reference proteome</keyword>